<sequence>MKKYTVDEIVNIYEKSGRLMYDATLSGDYKTNNKEGKRLIKLFKMFEVDTDFGYKCIMKLFESDNVVIVTEAASYCLALNYNTEYAVSVLEKIANDSESGIFGFNAEMIIKEWKKNGFLKLYQK</sequence>
<dbReference type="AlphaFoldDB" id="A0A1T4V5N4"/>
<reference evidence="1 2" key="1">
    <citation type="submission" date="2017-02" db="EMBL/GenBank/DDBJ databases">
        <authorList>
            <person name="Peterson S.W."/>
        </authorList>
    </citation>
    <scope>NUCLEOTIDE SEQUENCE [LARGE SCALE GENOMIC DNA]</scope>
    <source>
        <strain evidence="1 2">ATCC 35992</strain>
    </source>
</reference>
<accession>A0A1T4V5N4</accession>
<dbReference type="STRING" id="39495.SAMN02745111_00088"/>
<keyword evidence="2" id="KW-1185">Reference proteome</keyword>
<name>A0A1T4V5N4_9FIRM</name>
<dbReference type="Gene3D" id="1.25.40.70">
    <property type="entry name" value="Phosphatidylinositol 3-kinase, accessory domain (PIK)"/>
    <property type="match status" value="1"/>
</dbReference>
<dbReference type="OrthoDB" id="2082744at2"/>
<gene>
    <name evidence="1" type="ORF">SAMN02745111_00088</name>
</gene>
<protein>
    <recommendedName>
        <fullName evidence="3">DUF2019 domain-containing protein</fullName>
    </recommendedName>
</protein>
<dbReference type="InterPro" id="IPR016024">
    <property type="entry name" value="ARM-type_fold"/>
</dbReference>
<dbReference type="SUPFAM" id="SSF48371">
    <property type="entry name" value="ARM repeat"/>
    <property type="match status" value="1"/>
</dbReference>
<dbReference type="Proteomes" id="UP000190814">
    <property type="component" value="Unassembled WGS sequence"/>
</dbReference>
<dbReference type="RefSeq" id="WP_078764986.1">
    <property type="nucleotide sequence ID" value="NZ_FUXZ01000002.1"/>
</dbReference>
<dbReference type="InterPro" id="IPR042236">
    <property type="entry name" value="PI3K_accessory_sf"/>
</dbReference>
<proteinExistence type="predicted"/>
<evidence type="ECO:0000313" key="2">
    <source>
        <dbReference type="Proteomes" id="UP000190814"/>
    </source>
</evidence>
<dbReference type="EMBL" id="FUXZ01000002">
    <property type="protein sequence ID" value="SKA59841.1"/>
    <property type="molecule type" value="Genomic_DNA"/>
</dbReference>
<evidence type="ECO:0008006" key="3">
    <source>
        <dbReference type="Google" id="ProtNLM"/>
    </source>
</evidence>
<evidence type="ECO:0000313" key="1">
    <source>
        <dbReference type="EMBL" id="SKA59841.1"/>
    </source>
</evidence>
<organism evidence="1 2">
    <name type="scientific">Eubacterium uniforme</name>
    <dbReference type="NCBI Taxonomy" id="39495"/>
    <lineage>
        <taxon>Bacteria</taxon>
        <taxon>Bacillati</taxon>
        <taxon>Bacillota</taxon>
        <taxon>Clostridia</taxon>
        <taxon>Eubacteriales</taxon>
        <taxon>Eubacteriaceae</taxon>
        <taxon>Eubacterium</taxon>
    </lineage>
</organism>